<evidence type="ECO:0000313" key="1">
    <source>
        <dbReference type="EMBL" id="QDH25227.1"/>
    </source>
</evidence>
<proteinExistence type="predicted"/>
<dbReference type="KEGG" id="ntn:D5366_08380"/>
<accession>A0A4Y6V9V7</accession>
<dbReference type="Proteomes" id="UP000317214">
    <property type="component" value="Chromosome"/>
</dbReference>
<dbReference type="EMBL" id="CP032485">
    <property type="protein sequence ID" value="QDH25227.1"/>
    <property type="molecule type" value="Genomic_DNA"/>
</dbReference>
<reference evidence="1 2" key="1">
    <citation type="submission" date="2018-09" db="EMBL/GenBank/DDBJ databases">
        <title>The complete genome sequence of Neokomagataea tanensis NBRC 106556(T).</title>
        <authorList>
            <person name="Chua K.-O."/>
            <person name="See-Too W.-S."/>
            <person name="Hong K.-W."/>
            <person name="Yin W.-F."/>
            <person name="Chan K.-G."/>
        </authorList>
    </citation>
    <scope>NUCLEOTIDE SEQUENCE [LARGE SCALE GENOMIC DNA]</scope>
    <source>
        <strain evidence="2">AH13 \ NBRC 106556</strain>
    </source>
</reference>
<name>A0A4Y6V9V7_9PROT</name>
<keyword evidence="2" id="KW-1185">Reference proteome</keyword>
<evidence type="ECO:0000313" key="2">
    <source>
        <dbReference type="Proteomes" id="UP000317214"/>
    </source>
</evidence>
<dbReference type="AlphaFoldDB" id="A0A4Y6V9V7"/>
<sequence>MIGLSDSDISLVYDNMSNKNKIIKTYKNKNKAFREFFAYSLLRGSEIIPDNISLVDKNEYIYFL</sequence>
<dbReference type="RefSeq" id="WP_141493080.1">
    <property type="nucleotide sequence ID" value="NZ_CP032485.1"/>
</dbReference>
<protein>
    <submittedName>
        <fullName evidence="1">Uncharacterized protein</fullName>
    </submittedName>
</protein>
<organism evidence="1 2">
    <name type="scientific">Neokomagataea tanensis</name>
    <dbReference type="NCBI Taxonomy" id="661191"/>
    <lineage>
        <taxon>Bacteria</taxon>
        <taxon>Pseudomonadati</taxon>
        <taxon>Pseudomonadota</taxon>
        <taxon>Alphaproteobacteria</taxon>
        <taxon>Acetobacterales</taxon>
        <taxon>Acetobacteraceae</taxon>
        <taxon>Neokomagataea</taxon>
    </lineage>
</organism>
<gene>
    <name evidence="1" type="ORF">D5366_08380</name>
</gene>